<reference evidence="2 4" key="2">
    <citation type="submission" date="2019-06" db="EMBL/GenBank/DDBJ databases">
        <title>Complete genome of Dickeya zeae PL65.</title>
        <authorList>
            <person name="Boluk G."/>
            <person name="Arif M."/>
        </authorList>
    </citation>
    <scope>NUCLEOTIDE SEQUENCE [LARGE SCALE GENOMIC DNA]</scope>
    <source>
        <strain evidence="2 4">PL65</strain>
    </source>
</reference>
<organism evidence="1 3">
    <name type="scientific">Dickeya zeae</name>
    <dbReference type="NCBI Taxonomy" id="204042"/>
    <lineage>
        <taxon>Bacteria</taxon>
        <taxon>Pseudomonadati</taxon>
        <taxon>Pseudomonadota</taxon>
        <taxon>Gammaproteobacteria</taxon>
        <taxon>Enterobacterales</taxon>
        <taxon>Pectobacteriaceae</taxon>
        <taxon>Dickeya</taxon>
    </lineage>
</organism>
<name>A0AAE7D0T3_9GAMM</name>
<dbReference type="RefSeq" id="WP_168361102.1">
    <property type="nucleotide sequence ID" value="NZ_CP033622.1"/>
</dbReference>
<evidence type="ECO:0000313" key="4">
    <source>
        <dbReference type="Proteomes" id="UP000824976"/>
    </source>
</evidence>
<dbReference type="EMBL" id="CP033622">
    <property type="protein sequence ID" value="QIZ53107.1"/>
    <property type="molecule type" value="Genomic_DNA"/>
</dbReference>
<dbReference type="Proteomes" id="UP000824976">
    <property type="component" value="Chromosome"/>
</dbReference>
<evidence type="ECO:0000313" key="3">
    <source>
        <dbReference type="Proteomes" id="UP000500801"/>
    </source>
</evidence>
<evidence type="ECO:0000313" key="2">
    <source>
        <dbReference type="EMBL" id="QYM92928.1"/>
    </source>
</evidence>
<dbReference type="Proteomes" id="UP000500801">
    <property type="component" value="Chromosome"/>
</dbReference>
<evidence type="ECO:0000313" key="1">
    <source>
        <dbReference type="EMBL" id="QIZ53107.1"/>
    </source>
</evidence>
<dbReference type="EMBL" id="CP040817">
    <property type="protein sequence ID" value="QYM92928.1"/>
    <property type="molecule type" value="Genomic_DNA"/>
</dbReference>
<gene>
    <name evidence="1" type="ORF">DWG24_00315</name>
    <name evidence="2" type="ORF">FGI21_14175</name>
</gene>
<reference evidence="1 3" key="1">
    <citation type="submission" date="2018-11" db="EMBL/GenBank/DDBJ databases">
        <title>Complete genome sequence of Dickeya zeae strain CE1 infecting Canna edulis Ker-Gawl. in China.</title>
        <authorList>
            <person name="Zhang J."/>
            <person name="Lin B."/>
            <person name="Shen H."/>
            <person name="Jiang S."/>
            <person name="Pu X."/>
            <person name="Sun D."/>
        </authorList>
    </citation>
    <scope>NUCLEOTIDE SEQUENCE [LARGE SCALE GENOMIC DNA]</scope>
    <source>
        <strain evidence="1 3">CE1</strain>
    </source>
</reference>
<keyword evidence="4" id="KW-1185">Reference proteome</keyword>
<dbReference type="AlphaFoldDB" id="A0AAE7D0T3"/>
<sequence>MNVTKLAAGGILMLLPLYGLAIAPYPADGSHEFTEAQRAEIRRIVMESLLAHPANGTTNTSATMRGGCVPSHPIVDNGKRSPCVDMRWVCPPQ</sequence>
<proteinExistence type="predicted"/>
<protein>
    <submittedName>
        <fullName evidence="1">Uncharacterized protein</fullName>
    </submittedName>
</protein>
<accession>A0AAE7D0T3</accession>